<feature type="transmembrane region" description="Helical" evidence="7">
    <location>
        <begin position="95"/>
        <end position="115"/>
    </location>
</feature>
<keyword evidence="9" id="KW-1185">Reference proteome</keyword>
<feature type="transmembrane region" description="Helical" evidence="7">
    <location>
        <begin position="20"/>
        <end position="39"/>
    </location>
</feature>
<dbReference type="PANTHER" id="PTHR30477">
    <property type="entry name" value="ABC-TRANSPORTER METAL-BINDING PROTEIN"/>
    <property type="match status" value="1"/>
</dbReference>
<comment type="caution">
    <text evidence="8">The sequence shown here is derived from an EMBL/GenBank/DDBJ whole genome shotgun (WGS) entry which is preliminary data.</text>
</comment>
<feature type="transmembrane region" description="Helical" evidence="7">
    <location>
        <begin position="136"/>
        <end position="161"/>
    </location>
</feature>
<feature type="transmembrane region" description="Helical" evidence="7">
    <location>
        <begin position="181"/>
        <end position="209"/>
    </location>
</feature>
<evidence type="ECO:0000256" key="7">
    <source>
        <dbReference type="SAM" id="Phobius"/>
    </source>
</evidence>
<dbReference type="InterPro" id="IPR001626">
    <property type="entry name" value="ABC_TroCD"/>
</dbReference>
<evidence type="ECO:0000256" key="2">
    <source>
        <dbReference type="ARBA" id="ARBA00008034"/>
    </source>
</evidence>
<feature type="transmembrane region" description="Helical" evidence="7">
    <location>
        <begin position="221"/>
        <end position="242"/>
    </location>
</feature>
<gene>
    <name evidence="8" type="ORF">JT362_28940</name>
</gene>
<proteinExistence type="inferred from homology"/>
<organism evidence="8 9">
    <name type="scientific">Actinophytocola gossypii</name>
    <dbReference type="NCBI Taxonomy" id="2812003"/>
    <lineage>
        <taxon>Bacteria</taxon>
        <taxon>Bacillati</taxon>
        <taxon>Actinomycetota</taxon>
        <taxon>Actinomycetes</taxon>
        <taxon>Pseudonocardiales</taxon>
        <taxon>Pseudonocardiaceae</taxon>
    </lineage>
</organism>
<dbReference type="SUPFAM" id="SSF81345">
    <property type="entry name" value="ABC transporter involved in vitamin B12 uptake, BtuC"/>
    <property type="match status" value="1"/>
</dbReference>
<comment type="similarity">
    <text evidence="2 6">Belongs to the ABC-3 integral membrane protein family.</text>
</comment>
<dbReference type="RefSeq" id="WP_260195044.1">
    <property type="nucleotide sequence ID" value="NZ_JAFFZE010000023.1"/>
</dbReference>
<dbReference type="PANTHER" id="PTHR30477:SF0">
    <property type="entry name" value="METAL TRANSPORT SYSTEM MEMBRANE PROTEIN TM_0125-RELATED"/>
    <property type="match status" value="1"/>
</dbReference>
<evidence type="ECO:0000313" key="9">
    <source>
        <dbReference type="Proteomes" id="UP001156441"/>
    </source>
</evidence>
<dbReference type="EMBL" id="JAFFZE010000023">
    <property type="protein sequence ID" value="MCT2587158.1"/>
    <property type="molecule type" value="Genomic_DNA"/>
</dbReference>
<dbReference type="Pfam" id="PF00950">
    <property type="entry name" value="ABC-3"/>
    <property type="match status" value="1"/>
</dbReference>
<keyword evidence="3 6" id="KW-0812">Transmembrane</keyword>
<evidence type="ECO:0000256" key="1">
    <source>
        <dbReference type="ARBA" id="ARBA00004141"/>
    </source>
</evidence>
<reference evidence="8 9" key="1">
    <citation type="submission" date="2021-02" db="EMBL/GenBank/DDBJ databases">
        <title>Actinophytocola xerophila sp. nov., isolated from soil of cotton cropping field.</title>
        <authorList>
            <person name="Huang R."/>
            <person name="Chen X."/>
            <person name="Ge X."/>
            <person name="Liu W."/>
        </authorList>
    </citation>
    <scope>NUCLEOTIDE SEQUENCE [LARGE SCALE GENOMIC DNA]</scope>
    <source>
        <strain evidence="8 9">S1-96</strain>
    </source>
</reference>
<keyword evidence="6" id="KW-0813">Transport</keyword>
<accession>A0ABT2JH12</accession>
<keyword evidence="5 7" id="KW-0472">Membrane</keyword>
<name>A0ABT2JH12_9PSEU</name>
<feature type="transmembrane region" description="Helical" evidence="7">
    <location>
        <begin position="51"/>
        <end position="75"/>
    </location>
</feature>
<dbReference type="Gene3D" id="1.10.3470.10">
    <property type="entry name" value="ABC transporter involved in vitamin B12 uptake, BtuC"/>
    <property type="match status" value="1"/>
</dbReference>
<evidence type="ECO:0000256" key="5">
    <source>
        <dbReference type="ARBA" id="ARBA00023136"/>
    </source>
</evidence>
<feature type="transmembrane region" description="Helical" evidence="7">
    <location>
        <begin position="248"/>
        <end position="268"/>
    </location>
</feature>
<evidence type="ECO:0000256" key="4">
    <source>
        <dbReference type="ARBA" id="ARBA00022989"/>
    </source>
</evidence>
<keyword evidence="4 7" id="KW-1133">Transmembrane helix</keyword>
<dbReference type="Proteomes" id="UP001156441">
    <property type="component" value="Unassembled WGS sequence"/>
</dbReference>
<evidence type="ECO:0000256" key="6">
    <source>
        <dbReference type="RuleBase" id="RU003943"/>
    </source>
</evidence>
<comment type="subcellular location">
    <subcellularLocation>
        <location evidence="6">Cell membrane</location>
        <topology evidence="6">Multi-pass membrane protein</topology>
    </subcellularLocation>
    <subcellularLocation>
        <location evidence="1">Membrane</location>
        <topology evidence="1">Multi-pass membrane protein</topology>
    </subcellularLocation>
</comment>
<evidence type="ECO:0000313" key="8">
    <source>
        <dbReference type="EMBL" id="MCT2587158.1"/>
    </source>
</evidence>
<dbReference type="InterPro" id="IPR037294">
    <property type="entry name" value="ABC_BtuC-like"/>
</dbReference>
<sequence length="276" mass="28302">MSWWSALWDPFRFGFFVNGLLVATFAGALCGLTGVYITLRGMSYLGHGLSHSVFGGFAAASLIGVDYYLGAGLWGVASALMINRVARSRGIGSDAAIGVVTTASFALGVALLTLFGSRGPSFDAALFGSIVGVRPVDVVIVAAVLGCTLVVVCARYRALLFTTFDPEVARASGVAVGRVDVLLMCVLSLAVLATLTVIGVTLVAAALVVPAVIARMVARTFAFLLVVAALVGAGTGFVGMNLSYHVDVPSGTTIVLVGAAVFAVVYAATTGAKRWQ</sequence>
<evidence type="ECO:0000256" key="3">
    <source>
        <dbReference type="ARBA" id="ARBA00022692"/>
    </source>
</evidence>
<protein>
    <submittedName>
        <fullName evidence="8">Metal ABC transporter permease</fullName>
    </submittedName>
</protein>